<evidence type="ECO:0008006" key="5">
    <source>
        <dbReference type="Google" id="ProtNLM"/>
    </source>
</evidence>
<dbReference type="Pfam" id="PF01725">
    <property type="entry name" value="Ham1p_like"/>
    <property type="match status" value="1"/>
</dbReference>
<dbReference type="AlphaFoldDB" id="A0A2H0W5Z3"/>
<evidence type="ECO:0000313" key="4">
    <source>
        <dbReference type="Proteomes" id="UP000231382"/>
    </source>
</evidence>
<dbReference type="InterPro" id="IPR002637">
    <property type="entry name" value="RdgB/HAM1"/>
</dbReference>
<dbReference type="SUPFAM" id="SSF52972">
    <property type="entry name" value="ITPase-like"/>
    <property type="match status" value="1"/>
</dbReference>
<dbReference type="Proteomes" id="UP000231382">
    <property type="component" value="Unassembled WGS sequence"/>
</dbReference>
<dbReference type="PANTHER" id="PTHR11067">
    <property type="entry name" value="INOSINE TRIPHOSPHATE PYROPHOSPHATASE/HAM1 PROTEIN"/>
    <property type="match status" value="1"/>
</dbReference>
<proteinExistence type="inferred from homology"/>
<comment type="similarity">
    <text evidence="1">Belongs to the HAM1 NTPase family.</text>
</comment>
<dbReference type="GO" id="GO:0009143">
    <property type="term" value="P:nucleoside triphosphate catabolic process"/>
    <property type="evidence" value="ECO:0007669"/>
    <property type="project" value="InterPro"/>
</dbReference>
<dbReference type="InterPro" id="IPR029001">
    <property type="entry name" value="ITPase-like_fam"/>
</dbReference>
<accession>A0A2H0W5Z3</accession>
<keyword evidence="2" id="KW-0378">Hydrolase</keyword>
<dbReference type="Gene3D" id="3.90.950.10">
    <property type="match status" value="1"/>
</dbReference>
<name>A0A2H0W5Z3_9BACT</name>
<evidence type="ECO:0000256" key="2">
    <source>
        <dbReference type="ARBA" id="ARBA00022801"/>
    </source>
</evidence>
<dbReference type="GO" id="GO:0005737">
    <property type="term" value="C:cytoplasm"/>
    <property type="evidence" value="ECO:0007669"/>
    <property type="project" value="TreeGrafter"/>
</dbReference>
<organism evidence="3 4">
    <name type="scientific">Candidatus Berkelbacteria bacterium CG10_big_fil_rev_8_21_14_0_10_43_13</name>
    <dbReference type="NCBI Taxonomy" id="1974514"/>
    <lineage>
        <taxon>Bacteria</taxon>
        <taxon>Candidatus Berkelbacteria</taxon>
    </lineage>
</organism>
<sequence length="187" mass="21227">MKEITYITSNHEKSNEAKLIAARFDINLIPNLDLGIDEIKSLDQSEVSEAAAKRAFAILHQPLITDDAGLYIENLNQFPGAYTKFLFQTIGVSGLWRIINQDCINATWKCFLTYIDDTRIITSIGQLKGQLRTTQNPESSKASNYDSIFFPEKYDKPLQKLSLTEKSTISHRKAAFTTLFEKLNKDD</sequence>
<reference evidence="4" key="1">
    <citation type="submission" date="2017-09" db="EMBL/GenBank/DDBJ databases">
        <title>Depth-based differentiation of microbial function through sediment-hosted aquifers and enrichment of novel symbionts in the deep terrestrial subsurface.</title>
        <authorList>
            <person name="Probst A.J."/>
            <person name="Ladd B."/>
            <person name="Jarett J.K."/>
            <person name="Geller-Mcgrath D.E."/>
            <person name="Sieber C.M.K."/>
            <person name="Emerson J.B."/>
            <person name="Anantharaman K."/>
            <person name="Thomas B.C."/>
            <person name="Malmstrom R."/>
            <person name="Stieglmeier M."/>
            <person name="Klingl A."/>
            <person name="Woyke T."/>
            <person name="Ryan C.M."/>
            <person name="Banfield J.F."/>
        </authorList>
    </citation>
    <scope>NUCLEOTIDE SEQUENCE [LARGE SCALE GENOMIC DNA]</scope>
</reference>
<dbReference type="PANTHER" id="PTHR11067:SF9">
    <property type="entry name" value="INOSINE TRIPHOSPHATE PYROPHOSPHATASE"/>
    <property type="match status" value="1"/>
</dbReference>
<evidence type="ECO:0000256" key="1">
    <source>
        <dbReference type="ARBA" id="ARBA00008023"/>
    </source>
</evidence>
<evidence type="ECO:0000313" key="3">
    <source>
        <dbReference type="EMBL" id="PIS07513.1"/>
    </source>
</evidence>
<dbReference type="EMBL" id="PEZW01000020">
    <property type="protein sequence ID" value="PIS07513.1"/>
    <property type="molecule type" value="Genomic_DNA"/>
</dbReference>
<comment type="caution">
    <text evidence="3">The sequence shown here is derived from an EMBL/GenBank/DDBJ whole genome shotgun (WGS) entry which is preliminary data.</text>
</comment>
<gene>
    <name evidence="3" type="ORF">COT78_03190</name>
</gene>
<protein>
    <recommendedName>
        <fullName evidence="5">Non-canonical purine NTP pyrophosphatase</fullName>
    </recommendedName>
</protein>
<dbReference type="GO" id="GO:0047429">
    <property type="term" value="F:nucleoside triphosphate diphosphatase activity"/>
    <property type="evidence" value="ECO:0007669"/>
    <property type="project" value="InterPro"/>
</dbReference>